<sequence>MVAKSVKIDKFSGRNSFSFRSKVKHLVQWTFGSMDDLVQWDIKSMIGNMPILSVRSVLDIIPVLGIWSEKYQTTDIVTNNQVFGLVANDSNRLGYIKKTRNKKLFSKGSKPDNIFNYCKGKGHWKSSCPKRKQSGSVTVAEDYTKSEQDIALVTDGNTHACDVWVLDTRVSYHICPKREWFTTYTLVDHGCIKMANNSISQVVGIGSVKIRTHDGRLCTLNNVRHVPSIEKNLIYASLLDSRGFKYYGRDGILKICLGFDVILKCVMCGTLYILQEFTVTGLVVASPSIQKDYMTKEWHRPCHISEGEMQMSKEDLLCCQKIRRLLRDDGLKFNSSRVQSVV</sequence>
<dbReference type="PANTHER" id="PTHR47592:SF27">
    <property type="entry name" value="OS08G0421700 PROTEIN"/>
    <property type="match status" value="1"/>
</dbReference>
<dbReference type="PANTHER" id="PTHR47592">
    <property type="entry name" value="PBF68 PROTEIN"/>
    <property type="match status" value="1"/>
</dbReference>
<evidence type="ECO:0000259" key="1">
    <source>
        <dbReference type="Pfam" id="PF22936"/>
    </source>
</evidence>
<feature type="domain" description="Retrovirus-related Pol polyprotein from transposon TNT 1-94-like beta-barrel" evidence="1">
    <location>
        <begin position="164"/>
        <end position="244"/>
    </location>
</feature>
<dbReference type="Gene3D" id="4.10.60.10">
    <property type="entry name" value="Zinc finger, CCHC-type"/>
    <property type="match status" value="1"/>
</dbReference>
<dbReference type="Proteomes" id="UP001558713">
    <property type="component" value="Unassembled WGS sequence"/>
</dbReference>
<keyword evidence="3" id="KW-1185">Reference proteome</keyword>
<dbReference type="Pfam" id="PF22936">
    <property type="entry name" value="Pol_BBD"/>
    <property type="match status" value="1"/>
</dbReference>
<name>A0ABD1C212_CARAN</name>
<protein>
    <submittedName>
        <fullName evidence="2">Retrovirus-related Pol polyprotein from transposon TNT 1-94</fullName>
    </submittedName>
</protein>
<gene>
    <name evidence="2" type="ORF">V5N11_003495</name>
</gene>
<reference evidence="2 3" key="1">
    <citation type="submission" date="2024-04" db="EMBL/GenBank/DDBJ databases">
        <title>Genome assembly C_amara_ONT_v2.</title>
        <authorList>
            <person name="Yant L."/>
            <person name="Moore C."/>
            <person name="Slenker M."/>
        </authorList>
    </citation>
    <scope>NUCLEOTIDE SEQUENCE [LARGE SCALE GENOMIC DNA]</scope>
    <source>
        <tissue evidence="2">Leaf</tissue>
    </source>
</reference>
<accession>A0ABD1C212</accession>
<proteinExistence type="predicted"/>
<dbReference type="AlphaFoldDB" id="A0ABD1C212"/>
<organism evidence="2 3">
    <name type="scientific">Cardamine amara subsp. amara</name>
    <dbReference type="NCBI Taxonomy" id="228776"/>
    <lineage>
        <taxon>Eukaryota</taxon>
        <taxon>Viridiplantae</taxon>
        <taxon>Streptophyta</taxon>
        <taxon>Embryophyta</taxon>
        <taxon>Tracheophyta</taxon>
        <taxon>Spermatophyta</taxon>
        <taxon>Magnoliopsida</taxon>
        <taxon>eudicotyledons</taxon>
        <taxon>Gunneridae</taxon>
        <taxon>Pentapetalae</taxon>
        <taxon>rosids</taxon>
        <taxon>malvids</taxon>
        <taxon>Brassicales</taxon>
        <taxon>Brassicaceae</taxon>
        <taxon>Cardamineae</taxon>
        <taxon>Cardamine</taxon>
    </lineage>
</organism>
<dbReference type="EMBL" id="JBANAX010000074">
    <property type="protein sequence ID" value="KAL1223435.1"/>
    <property type="molecule type" value="Genomic_DNA"/>
</dbReference>
<comment type="caution">
    <text evidence="2">The sequence shown here is derived from an EMBL/GenBank/DDBJ whole genome shotgun (WGS) entry which is preliminary data.</text>
</comment>
<evidence type="ECO:0000313" key="3">
    <source>
        <dbReference type="Proteomes" id="UP001558713"/>
    </source>
</evidence>
<evidence type="ECO:0000313" key="2">
    <source>
        <dbReference type="EMBL" id="KAL1223435.1"/>
    </source>
</evidence>
<dbReference type="InterPro" id="IPR054722">
    <property type="entry name" value="PolX-like_BBD"/>
</dbReference>